<feature type="domain" description="CARD" evidence="4">
    <location>
        <begin position="355"/>
        <end position="444"/>
    </location>
</feature>
<dbReference type="Gene3D" id="1.25.40.20">
    <property type="entry name" value="Ankyrin repeat-containing domain"/>
    <property type="match status" value="2"/>
</dbReference>
<dbReference type="OrthoDB" id="448455at2759"/>
<dbReference type="SUPFAM" id="SSF48403">
    <property type="entry name" value="Ankyrin repeat"/>
    <property type="match status" value="1"/>
</dbReference>
<gene>
    <name evidence="5" type="ORF">EB796_003104</name>
</gene>
<dbReference type="SMART" id="SM00248">
    <property type="entry name" value="ANK"/>
    <property type="match status" value="5"/>
</dbReference>
<evidence type="ECO:0000313" key="5">
    <source>
        <dbReference type="EMBL" id="KAF6038604.1"/>
    </source>
</evidence>
<dbReference type="InterPro" id="IPR001315">
    <property type="entry name" value="CARD"/>
</dbReference>
<dbReference type="PROSITE" id="PS50297">
    <property type="entry name" value="ANK_REP_REGION"/>
    <property type="match status" value="2"/>
</dbReference>
<dbReference type="GO" id="GO:0042981">
    <property type="term" value="P:regulation of apoptotic process"/>
    <property type="evidence" value="ECO:0007669"/>
    <property type="project" value="InterPro"/>
</dbReference>
<accession>A0A7J7KKX1</accession>
<dbReference type="PROSITE" id="PS50088">
    <property type="entry name" value="ANK_REPEAT"/>
    <property type="match status" value="3"/>
</dbReference>
<proteinExistence type="predicted"/>
<dbReference type="InterPro" id="IPR050745">
    <property type="entry name" value="Multifunctional_regulatory"/>
</dbReference>
<keyword evidence="6" id="KW-1185">Reference proteome</keyword>
<dbReference type="Proteomes" id="UP000593567">
    <property type="component" value="Unassembled WGS sequence"/>
</dbReference>
<dbReference type="AlphaFoldDB" id="A0A7J7KKX1"/>
<feature type="repeat" description="ANK" evidence="3">
    <location>
        <begin position="94"/>
        <end position="126"/>
    </location>
</feature>
<protein>
    <recommendedName>
        <fullName evidence="4">CARD domain-containing protein</fullName>
    </recommendedName>
</protein>
<evidence type="ECO:0000256" key="2">
    <source>
        <dbReference type="ARBA" id="ARBA00023043"/>
    </source>
</evidence>
<name>A0A7J7KKX1_BUGNE</name>
<evidence type="ECO:0000256" key="1">
    <source>
        <dbReference type="ARBA" id="ARBA00022737"/>
    </source>
</evidence>
<dbReference type="InterPro" id="IPR011029">
    <property type="entry name" value="DEATH-like_dom_sf"/>
</dbReference>
<dbReference type="PROSITE" id="PS50209">
    <property type="entry name" value="CARD"/>
    <property type="match status" value="1"/>
</dbReference>
<evidence type="ECO:0000313" key="6">
    <source>
        <dbReference type="Proteomes" id="UP000593567"/>
    </source>
</evidence>
<comment type="caution">
    <text evidence="5">The sequence shown here is derived from an EMBL/GenBank/DDBJ whole genome shotgun (WGS) entry which is preliminary data.</text>
</comment>
<reference evidence="5" key="1">
    <citation type="submission" date="2020-06" db="EMBL/GenBank/DDBJ databases">
        <title>Draft genome of Bugula neritina, a colonial animal packing powerful symbionts and potential medicines.</title>
        <authorList>
            <person name="Rayko M."/>
        </authorList>
    </citation>
    <scope>NUCLEOTIDE SEQUENCE [LARGE SCALE GENOMIC DNA]</scope>
    <source>
        <strain evidence="5">Kwan_BN1</strain>
    </source>
</reference>
<dbReference type="SMART" id="SM00114">
    <property type="entry name" value="CARD"/>
    <property type="match status" value="1"/>
</dbReference>
<keyword evidence="2 3" id="KW-0040">ANK repeat</keyword>
<dbReference type="InterPro" id="IPR036770">
    <property type="entry name" value="Ankyrin_rpt-contain_sf"/>
</dbReference>
<dbReference type="CDD" id="cd01671">
    <property type="entry name" value="CARD"/>
    <property type="match status" value="1"/>
</dbReference>
<dbReference type="InterPro" id="IPR002110">
    <property type="entry name" value="Ankyrin_rpt"/>
</dbReference>
<feature type="repeat" description="ANK" evidence="3">
    <location>
        <begin position="236"/>
        <end position="268"/>
    </location>
</feature>
<dbReference type="Gene3D" id="1.10.533.10">
    <property type="entry name" value="Death Domain, Fas"/>
    <property type="match status" value="1"/>
</dbReference>
<dbReference type="EMBL" id="VXIV02000393">
    <property type="protein sequence ID" value="KAF6038604.1"/>
    <property type="molecule type" value="Genomic_DNA"/>
</dbReference>
<feature type="repeat" description="ANK" evidence="3">
    <location>
        <begin position="158"/>
        <end position="193"/>
    </location>
</feature>
<dbReference type="SUPFAM" id="SSF47986">
    <property type="entry name" value="DEATH domain"/>
    <property type="match status" value="1"/>
</dbReference>
<keyword evidence="1" id="KW-0677">Repeat</keyword>
<organism evidence="5 6">
    <name type="scientific">Bugula neritina</name>
    <name type="common">Brown bryozoan</name>
    <name type="synonym">Sertularia neritina</name>
    <dbReference type="NCBI Taxonomy" id="10212"/>
    <lineage>
        <taxon>Eukaryota</taxon>
        <taxon>Metazoa</taxon>
        <taxon>Spiralia</taxon>
        <taxon>Lophotrochozoa</taxon>
        <taxon>Bryozoa</taxon>
        <taxon>Gymnolaemata</taxon>
        <taxon>Cheilostomatida</taxon>
        <taxon>Flustrina</taxon>
        <taxon>Buguloidea</taxon>
        <taxon>Bugulidae</taxon>
        <taxon>Bugula</taxon>
    </lineage>
</organism>
<dbReference type="Pfam" id="PF00619">
    <property type="entry name" value="CARD"/>
    <property type="match status" value="1"/>
</dbReference>
<dbReference type="Pfam" id="PF12796">
    <property type="entry name" value="Ank_2"/>
    <property type="match status" value="2"/>
</dbReference>
<sequence>MDKFQKGKSLKEQNANSLLHSSILKGNISTLIQAFKLGCNLNSISKHGDLAIVAAAGIDPSVSCDEKSGKDKMTDILDLLLEQKECDINSRGVGGETALHRAFNARVEGRIKLLLKKGCDVDIRDSRGQTALFAATMFVEGLELLLAYNPLLDMYDVDGVTPLMHAMMSEAPHSLKVIQMLTNAGSDVNCSSPRDGKSALMVTIRPDDHIPRSAQRVKKSLILILNGINLDAQDVHGKTALHYAVASDCVELVKVLLKNKSSVDIKDNNGSTVKDMITKSSVNPEIVSLIEQAADKTSRLAPYEEALVALNSLHTSLCADGKVAKERKVTILAEISALERSMQELISIGRSADLMSVEHKRKLVSRKDVLCEEMMPHFILADLKADGILTEEDVQVISAEKSRKQMCEKLLQIILCRGEKAFPSLLRALHNSKQSHVCQILCEDGVVL</sequence>
<evidence type="ECO:0000256" key="3">
    <source>
        <dbReference type="PROSITE-ProRule" id="PRU00023"/>
    </source>
</evidence>
<evidence type="ECO:0000259" key="4">
    <source>
        <dbReference type="PROSITE" id="PS50209"/>
    </source>
</evidence>
<dbReference type="PANTHER" id="PTHR24189:SF50">
    <property type="entry name" value="ANKYRIN REPEAT AND SOCS BOX PROTEIN 2"/>
    <property type="match status" value="1"/>
</dbReference>
<dbReference type="PANTHER" id="PTHR24189">
    <property type="entry name" value="MYOTROPHIN"/>
    <property type="match status" value="1"/>
</dbReference>